<dbReference type="AlphaFoldDB" id="A0A834KBB6"/>
<dbReference type="PANTHER" id="PTHR14553">
    <property type="entry name" value="UNCHARACTERIZED PROTEIN C1ORF50"/>
    <property type="match status" value="1"/>
</dbReference>
<dbReference type="Pfam" id="PF10504">
    <property type="entry name" value="DUF2452"/>
    <property type="match status" value="1"/>
</dbReference>
<dbReference type="InterPro" id="IPR019534">
    <property type="entry name" value="DUF2452"/>
</dbReference>
<proteinExistence type="predicted"/>
<organism evidence="2 3">
    <name type="scientific">Vespula germanica</name>
    <name type="common">German yellow jacket</name>
    <name type="synonym">Paravespula germanica</name>
    <dbReference type="NCBI Taxonomy" id="30212"/>
    <lineage>
        <taxon>Eukaryota</taxon>
        <taxon>Metazoa</taxon>
        <taxon>Ecdysozoa</taxon>
        <taxon>Arthropoda</taxon>
        <taxon>Hexapoda</taxon>
        <taxon>Insecta</taxon>
        <taxon>Pterygota</taxon>
        <taxon>Neoptera</taxon>
        <taxon>Endopterygota</taxon>
        <taxon>Hymenoptera</taxon>
        <taxon>Apocrita</taxon>
        <taxon>Aculeata</taxon>
        <taxon>Vespoidea</taxon>
        <taxon>Vespidae</taxon>
        <taxon>Vespinae</taxon>
        <taxon>Vespula</taxon>
    </lineage>
</organism>
<evidence type="ECO:0000256" key="1">
    <source>
        <dbReference type="SAM" id="Coils"/>
    </source>
</evidence>
<dbReference type="EMBL" id="JACSDZ010000005">
    <property type="protein sequence ID" value="KAF7403528.1"/>
    <property type="molecule type" value="Genomic_DNA"/>
</dbReference>
<evidence type="ECO:0008006" key="4">
    <source>
        <dbReference type="Google" id="ProtNLM"/>
    </source>
</evidence>
<comment type="caution">
    <text evidence="2">The sequence shown here is derived from an EMBL/GenBank/DDBJ whole genome shotgun (WGS) entry which is preliminary data.</text>
</comment>
<accession>A0A834KBB6</accession>
<name>A0A834KBB6_VESGE</name>
<protein>
    <recommendedName>
        <fullName evidence="4">DUF2452 domain-containing protein</fullName>
    </recommendedName>
</protein>
<feature type="coiled-coil region" evidence="1">
    <location>
        <begin position="54"/>
        <end position="81"/>
    </location>
</feature>
<dbReference type="PANTHER" id="PTHR14553:SF1">
    <property type="entry name" value="SIMILAR TO CHROMOSOME 1 OPEN READING FRAME 50"/>
    <property type="match status" value="1"/>
</dbReference>
<evidence type="ECO:0000313" key="3">
    <source>
        <dbReference type="Proteomes" id="UP000617340"/>
    </source>
</evidence>
<evidence type="ECO:0000313" key="2">
    <source>
        <dbReference type="EMBL" id="KAF7403528.1"/>
    </source>
</evidence>
<dbReference type="Proteomes" id="UP000617340">
    <property type="component" value="Unassembled WGS sequence"/>
</dbReference>
<gene>
    <name evidence="2" type="ORF">HZH68_006322</name>
</gene>
<keyword evidence="1" id="KW-0175">Coiled coil</keyword>
<reference evidence="2" key="1">
    <citation type="journal article" date="2020" name="G3 (Bethesda)">
        <title>High-Quality Assemblies for Three Invasive Social Wasps from the &lt;i&gt;Vespula&lt;/i&gt; Genus.</title>
        <authorList>
            <person name="Harrop T.W.R."/>
            <person name="Guhlin J."/>
            <person name="McLaughlin G.M."/>
            <person name="Permina E."/>
            <person name="Stockwell P."/>
            <person name="Gilligan J."/>
            <person name="Le Lec M.F."/>
            <person name="Gruber M.A.M."/>
            <person name="Quinn O."/>
            <person name="Lovegrove M."/>
            <person name="Duncan E.J."/>
            <person name="Remnant E.J."/>
            <person name="Van Eeckhoven J."/>
            <person name="Graham B."/>
            <person name="Knapp R.A."/>
            <person name="Langford K.W."/>
            <person name="Kronenberg Z."/>
            <person name="Press M.O."/>
            <person name="Eacker S.M."/>
            <person name="Wilson-Rankin E.E."/>
            <person name="Purcell J."/>
            <person name="Lester P.J."/>
            <person name="Dearden P.K."/>
        </authorList>
    </citation>
    <scope>NUCLEOTIDE SEQUENCE</scope>
    <source>
        <strain evidence="2">Linc-1</strain>
    </source>
</reference>
<keyword evidence="3" id="KW-1185">Reference proteome</keyword>
<sequence length="184" mass="21167">MDNCDESPNKLALVERNYMPQGIHLVDPNAVAKSSKQDLVTLAREIQKADNYIKANACNKLQVIAEQMKFLQRQAENILLEVKQNMKLHHAACNFVKHPGQVYHLYERKSGQYYFSMLNPEEWGNSGPSQTYKGSYRLEQDHSWTPISDVHTKDNELNLFSKLLSNNEMLNNNLDTLTLNINSK</sequence>